<evidence type="ECO:0000256" key="3">
    <source>
        <dbReference type="ARBA" id="ARBA00022771"/>
    </source>
</evidence>
<dbReference type="GO" id="GO:0008270">
    <property type="term" value="F:zinc ion binding"/>
    <property type="evidence" value="ECO:0007669"/>
    <property type="project" value="UniProtKB-KW"/>
</dbReference>
<dbReference type="EMBL" id="BLXT01008494">
    <property type="protein sequence ID" value="GFO49582.1"/>
    <property type="molecule type" value="Genomic_DNA"/>
</dbReference>
<dbReference type="InterPro" id="IPR013761">
    <property type="entry name" value="SAM/pointed_sf"/>
</dbReference>
<accession>A0AAV4DZX3</accession>
<evidence type="ECO:0000256" key="5">
    <source>
        <dbReference type="PROSITE-ProRule" id="PRU00175"/>
    </source>
</evidence>
<dbReference type="Gene3D" id="1.10.150.50">
    <property type="entry name" value="Transcription Factor, Ets-1"/>
    <property type="match status" value="1"/>
</dbReference>
<dbReference type="AlphaFoldDB" id="A0AAV4DZX3"/>
<sequence>MSFFRRKKKDKNKDENSPSEKKRMPLFARQSEKGRKRQQDQELLAQQDPGPRFDLSGCEMIEVPEGVYAMCKILQKQILLLNDNDLSDLSGGGDLEDLEYLKVLDLHTNHLKTLPDSIGCLIRLEVLDLSSNRLKHLPDTIGNLKHLQTLKLRDNRLKAFPEHVCELPYLRTLDISHNAIRMLPSKLYQNRALETLILDAADMEYPSKEICQKSTENIMKFLCKEVGVEYEHPSKYWFKVGEGGANTAVDSEAKNKIASWEAQMNEGVQAYQEVLDRKRRDVEELQRTLYAEHTAQAELAAKAAENHRKLLSSIELSSEKDTMDLSELSKQKAAEKAEFLQYLQELESGAGNLVAQLLDYNAKAKETEELLEELEKARIKEDDSFKVRWEEFQNMRKQEILDNMQIMLAEFASMEEARLDSQLENDQQIRDAMEEEMLNVGQIESLIYYRDSEHRKMVTHLAQQEELQKAAFEALLVSQDATNQRIQQQIALIEAELAQITAAEMVQRAQRTEHDFTVVADQRIALSAMLSQLLEERDKRRVELRKRLVEMEQERENGQHDYWLVQYQRLLDWKPQSLIDKESQLEISVKEILVSSGAEEYIPKFARHRITIETMLTLTDDDLKQMGVHQVGLRKAILKNIDLQKWEAGDKAKSRDKESGLEVDVKKKVPQVPSHEVTPSAPPANVNSVASPLYDKQVSVTARGLNSECAICLDKESTIIFLTCGHVCCCAECARPLSECPLCRAPISAKVKLTLGTTAQAS</sequence>
<dbReference type="InterPro" id="IPR003591">
    <property type="entry name" value="Leu-rich_rpt_typical-subtyp"/>
</dbReference>
<dbReference type="SUPFAM" id="SSF57850">
    <property type="entry name" value="RING/U-box"/>
    <property type="match status" value="1"/>
</dbReference>
<dbReference type="GO" id="GO:0005737">
    <property type="term" value="C:cytoplasm"/>
    <property type="evidence" value="ECO:0007669"/>
    <property type="project" value="TreeGrafter"/>
</dbReference>
<keyword evidence="6" id="KW-0175">Coiled coil</keyword>
<dbReference type="SMART" id="SM00184">
    <property type="entry name" value="RING"/>
    <property type="match status" value="1"/>
</dbReference>
<dbReference type="InterPro" id="IPR013083">
    <property type="entry name" value="Znf_RING/FYVE/PHD"/>
</dbReference>
<organism evidence="10 11">
    <name type="scientific">Plakobranchus ocellatus</name>
    <dbReference type="NCBI Taxonomy" id="259542"/>
    <lineage>
        <taxon>Eukaryota</taxon>
        <taxon>Metazoa</taxon>
        <taxon>Spiralia</taxon>
        <taxon>Lophotrochozoa</taxon>
        <taxon>Mollusca</taxon>
        <taxon>Gastropoda</taxon>
        <taxon>Heterobranchia</taxon>
        <taxon>Euthyneura</taxon>
        <taxon>Panpulmonata</taxon>
        <taxon>Sacoglossa</taxon>
        <taxon>Placobranchoidea</taxon>
        <taxon>Plakobranchidae</taxon>
        <taxon>Plakobranchus</taxon>
    </lineage>
</organism>
<feature type="compositionally biased region" description="Basic residues" evidence="7">
    <location>
        <begin position="1"/>
        <end position="10"/>
    </location>
</feature>
<keyword evidence="3 5" id="KW-0863">Zinc-finger</keyword>
<keyword evidence="4" id="KW-0862">Zinc</keyword>
<evidence type="ECO:0000256" key="1">
    <source>
        <dbReference type="ARBA" id="ARBA00022614"/>
    </source>
</evidence>
<dbReference type="SUPFAM" id="SSF47769">
    <property type="entry name" value="SAM/Pointed domain"/>
    <property type="match status" value="1"/>
</dbReference>
<gene>
    <name evidence="10" type="ORF">PoB_007608700</name>
</gene>
<feature type="domain" description="RING-type" evidence="8">
    <location>
        <begin position="709"/>
        <end position="744"/>
    </location>
</feature>
<dbReference type="InterPro" id="IPR050216">
    <property type="entry name" value="LRR_domain-containing"/>
</dbReference>
<feature type="compositionally biased region" description="Basic and acidic residues" evidence="7">
    <location>
        <begin position="11"/>
        <end position="23"/>
    </location>
</feature>
<dbReference type="Proteomes" id="UP000735302">
    <property type="component" value="Unassembled WGS sequence"/>
</dbReference>
<evidence type="ECO:0000259" key="9">
    <source>
        <dbReference type="PROSITE" id="PS50105"/>
    </source>
</evidence>
<dbReference type="Gene3D" id="3.80.10.10">
    <property type="entry name" value="Ribonuclease Inhibitor"/>
    <property type="match status" value="1"/>
</dbReference>
<dbReference type="Pfam" id="PF13855">
    <property type="entry name" value="LRR_8"/>
    <property type="match status" value="1"/>
</dbReference>
<feature type="compositionally biased region" description="Basic and acidic residues" evidence="7">
    <location>
        <begin position="30"/>
        <end position="40"/>
    </location>
</feature>
<feature type="coiled-coil region" evidence="6">
    <location>
        <begin position="534"/>
        <end position="561"/>
    </location>
</feature>
<proteinExistence type="predicted"/>
<evidence type="ECO:0000256" key="6">
    <source>
        <dbReference type="SAM" id="Coils"/>
    </source>
</evidence>
<evidence type="ECO:0000256" key="2">
    <source>
        <dbReference type="ARBA" id="ARBA00022737"/>
    </source>
</evidence>
<dbReference type="SMART" id="SM00369">
    <property type="entry name" value="LRR_TYP"/>
    <property type="match status" value="4"/>
</dbReference>
<keyword evidence="1" id="KW-0433">Leucine-rich repeat</keyword>
<feature type="region of interest" description="Disordered" evidence="7">
    <location>
        <begin position="1"/>
        <end position="51"/>
    </location>
</feature>
<comment type="caution">
    <text evidence="10">The sequence shown here is derived from an EMBL/GenBank/DDBJ whole genome shotgun (WGS) entry which is preliminary data.</text>
</comment>
<keyword evidence="3 5" id="KW-0479">Metal-binding</keyword>
<dbReference type="Gene3D" id="3.30.40.10">
    <property type="entry name" value="Zinc/RING finger domain, C3HC4 (zinc finger)"/>
    <property type="match status" value="1"/>
</dbReference>
<dbReference type="PANTHER" id="PTHR48051:SF47">
    <property type="entry name" value="LEUCINE RICH REPEAT AND STERILE ALPHA MOTIF CONTAINING 1"/>
    <property type="match status" value="1"/>
</dbReference>
<evidence type="ECO:0000313" key="11">
    <source>
        <dbReference type="Proteomes" id="UP000735302"/>
    </source>
</evidence>
<keyword evidence="11" id="KW-1185">Reference proteome</keyword>
<evidence type="ECO:0000256" key="7">
    <source>
        <dbReference type="SAM" id="MobiDB-lite"/>
    </source>
</evidence>
<evidence type="ECO:0000256" key="4">
    <source>
        <dbReference type="ARBA" id="ARBA00022833"/>
    </source>
</evidence>
<dbReference type="CDD" id="cd16515">
    <property type="entry name" value="RING-HC_LRSAM1"/>
    <property type="match status" value="1"/>
</dbReference>
<reference evidence="10 11" key="1">
    <citation type="journal article" date="2021" name="Elife">
        <title>Chloroplast acquisition without the gene transfer in kleptoplastic sea slugs, Plakobranchus ocellatus.</title>
        <authorList>
            <person name="Maeda T."/>
            <person name="Takahashi S."/>
            <person name="Yoshida T."/>
            <person name="Shimamura S."/>
            <person name="Takaki Y."/>
            <person name="Nagai Y."/>
            <person name="Toyoda A."/>
            <person name="Suzuki Y."/>
            <person name="Arimoto A."/>
            <person name="Ishii H."/>
            <person name="Satoh N."/>
            <person name="Nishiyama T."/>
            <person name="Hasebe M."/>
            <person name="Maruyama T."/>
            <person name="Minagawa J."/>
            <person name="Obokata J."/>
            <person name="Shigenobu S."/>
        </authorList>
    </citation>
    <scope>NUCLEOTIDE SEQUENCE [LARGE SCALE GENOMIC DNA]</scope>
</reference>
<dbReference type="PROSITE" id="PS51450">
    <property type="entry name" value="LRR"/>
    <property type="match status" value="2"/>
</dbReference>
<dbReference type="PROSITE" id="PS50105">
    <property type="entry name" value="SAM_DOMAIN"/>
    <property type="match status" value="1"/>
</dbReference>
<dbReference type="PANTHER" id="PTHR48051">
    <property type="match status" value="1"/>
</dbReference>
<feature type="coiled-coil region" evidence="6">
    <location>
        <begin position="357"/>
        <end position="384"/>
    </location>
</feature>
<keyword evidence="2" id="KW-0677">Repeat</keyword>
<protein>
    <submittedName>
        <fullName evidence="10">Leucine-rich repeat and sterile alpha motif-containing 1</fullName>
    </submittedName>
</protein>
<dbReference type="InterPro" id="IPR001841">
    <property type="entry name" value="Znf_RING"/>
</dbReference>
<dbReference type="InterPro" id="IPR001660">
    <property type="entry name" value="SAM"/>
</dbReference>
<evidence type="ECO:0000313" key="10">
    <source>
        <dbReference type="EMBL" id="GFO49582.1"/>
    </source>
</evidence>
<dbReference type="SUPFAM" id="SSF52058">
    <property type="entry name" value="L domain-like"/>
    <property type="match status" value="1"/>
</dbReference>
<dbReference type="Pfam" id="PF00536">
    <property type="entry name" value="SAM_1"/>
    <property type="match status" value="1"/>
</dbReference>
<dbReference type="SMART" id="SM00364">
    <property type="entry name" value="LRR_BAC"/>
    <property type="match status" value="4"/>
</dbReference>
<feature type="domain" description="SAM" evidence="9">
    <location>
        <begin position="573"/>
        <end position="647"/>
    </location>
</feature>
<dbReference type="InterPro" id="IPR032675">
    <property type="entry name" value="LRR_dom_sf"/>
</dbReference>
<dbReference type="InterPro" id="IPR001611">
    <property type="entry name" value="Leu-rich_rpt"/>
</dbReference>
<dbReference type="PROSITE" id="PS50089">
    <property type="entry name" value="ZF_RING_2"/>
    <property type="match status" value="1"/>
</dbReference>
<dbReference type="Pfam" id="PF13920">
    <property type="entry name" value="zf-C3HC4_3"/>
    <property type="match status" value="1"/>
</dbReference>
<name>A0AAV4DZX3_9GAST</name>
<dbReference type="SMART" id="SM00454">
    <property type="entry name" value="SAM"/>
    <property type="match status" value="1"/>
</dbReference>
<evidence type="ECO:0000259" key="8">
    <source>
        <dbReference type="PROSITE" id="PS50089"/>
    </source>
</evidence>